<dbReference type="GO" id="GO:0015074">
    <property type="term" value="P:DNA integration"/>
    <property type="evidence" value="ECO:0007669"/>
    <property type="project" value="InterPro"/>
</dbReference>
<evidence type="ECO:0000259" key="1">
    <source>
        <dbReference type="PROSITE" id="PS50994"/>
    </source>
</evidence>
<dbReference type="InterPro" id="IPR036397">
    <property type="entry name" value="RNaseH_sf"/>
</dbReference>
<evidence type="ECO:0000313" key="3">
    <source>
        <dbReference type="Proteomes" id="UP001225576"/>
    </source>
</evidence>
<dbReference type="Gene3D" id="3.30.420.10">
    <property type="entry name" value="Ribonuclease H-like superfamily/Ribonuclease H"/>
    <property type="match status" value="1"/>
</dbReference>
<dbReference type="PROSITE" id="PS50994">
    <property type="entry name" value="INTEGRASE"/>
    <property type="match status" value="1"/>
</dbReference>
<protein>
    <submittedName>
        <fullName evidence="2">IS3 family transposase</fullName>
    </submittedName>
</protein>
<dbReference type="RefSeq" id="WP_101923945.1">
    <property type="nucleotide sequence ID" value="NZ_CP127099.1"/>
</dbReference>
<dbReference type="Proteomes" id="UP001225576">
    <property type="component" value="Unassembled WGS sequence"/>
</dbReference>
<comment type="caution">
    <text evidence="2">The sequence shown here is derived from an EMBL/GenBank/DDBJ whole genome shotgun (WGS) entry which is preliminary data.</text>
</comment>
<dbReference type="PANTHER" id="PTHR46889:SF4">
    <property type="entry name" value="TRANSPOSASE INSO FOR INSERTION SEQUENCE ELEMENT IS911B-RELATED"/>
    <property type="match status" value="1"/>
</dbReference>
<gene>
    <name evidence="2" type="ORF">QP858_10205</name>
</gene>
<sequence>MDAKKATYPIALMARVLGVSRQGYYQWRARSQARRQRVLARAEFDRVVACVFDDYQRTHGAPRLVAALAKVGVVADKKTIAASLKRQGLEAVSTRSFYRPTTTGTDGCDYEDHCQRQWDQGAIDLVWITDFTYLRCGEGWVYLVAVRDAHSRRVLGYAMGQQQTTGLLIEALQMAIETRGGAMPGQVVLHADRGTQFTSKRLAQHADTAGIVMSMGRTGVCWDNAMAESFWATLKVEYYYRHTFRIREEVYEGVATWIEGFYNHKRIHSAIGYQSPVEYELHAGLDLAA</sequence>
<evidence type="ECO:0000313" key="2">
    <source>
        <dbReference type="EMBL" id="MDK8602818.1"/>
    </source>
</evidence>
<dbReference type="Pfam" id="PF00665">
    <property type="entry name" value="rve"/>
    <property type="match status" value="1"/>
</dbReference>
<dbReference type="InterPro" id="IPR050900">
    <property type="entry name" value="Transposase_IS3/IS150/IS904"/>
</dbReference>
<dbReference type="InterPro" id="IPR001584">
    <property type="entry name" value="Integrase_cat-core"/>
</dbReference>
<feature type="domain" description="Integrase catalytic" evidence="1">
    <location>
        <begin position="117"/>
        <end position="284"/>
    </location>
</feature>
<dbReference type="AlphaFoldDB" id="A0AAQ3FXA1"/>
<dbReference type="NCBIfam" id="NF033516">
    <property type="entry name" value="transpos_IS3"/>
    <property type="match status" value="1"/>
</dbReference>
<name>A0AAQ3FXA1_9ACTO</name>
<dbReference type="InterPro" id="IPR048020">
    <property type="entry name" value="Transpos_IS3"/>
</dbReference>
<proteinExistence type="predicted"/>
<dbReference type="GO" id="GO:0003676">
    <property type="term" value="F:nucleic acid binding"/>
    <property type="evidence" value="ECO:0007669"/>
    <property type="project" value="InterPro"/>
</dbReference>
<dbReference type="EMBL" id="JASPDQ010000052">
    <property type="protein sequence ID" value="MDK8602818.1"/>
    <property type="molecule type" value="Genomic_DNA"/>
</dbReference>
<dbReference type="Pfam" id="PF13333">
    <property type="entry name" value="rve_2"/>
    <property type="match status" value="1"/>
</dbReference>
<dbReference type="InterPro" id="IPR012337">
    <property type="entry name" value="RNaseH-like_sf"/>
</dbReference>
<reference evidence="2" key="1">
    <citation type="submission" date="2023-05" db="EMBL/GenBank/DDBJ databases">
        <title>Genomic Catalog of Human Bladder Bacteria.</title>
        <authorList>
            <person name="Du J."/>
        </authorList>
    </citation>
    <scope>NUCLEOTIDE SEQUENCE</scope>
    <source>
        <strain evidence="2">UMB1304A</strain>
    </source>
</reference>
<accession>A0AAQ3FXA1</accession>
<dbReference type="SUPFAM" id="SSF53098">
    <property type="entry name" value="Ribonuclease H-like"/>
    <property type="match status" value="1"/>
</dbReference>
<organism evidence="2 3">
    <name type="scientific">Trueperella bernardiae</name>
    <dbReference type="NCBI Taxonomy" id="59561"/>
    <lineage>
        <taxon>Bacteria</taxon>
        <taxon>Bacillati</taxon>
        <taxon>Actinomycetota</taxon>
        <taxon>Actinomycetes</taxon>
        <taxon>Actinomycetales</taxon>
        <taxon>Actinomycetaceae</taxon>
        <taxon>Trueperella</taxon>
    </lineage>
</organism>
<dbReference type="PANTHER" id="PTHR46889">
    <property type="entry name" value="TRANSPOSASE INSF FOR INSERTION SEQUENCE IS3B-RELATED"/>
    <property type="match status" value="1"/>
</dbReference>